<gene>
    <name evidence="2" type="ORF">CAUJ_LOCUS3971</name>
</gene>
<dbReference type="InterPro" id="IPR027267">
    <property type="entry name" value="AH/BAR_dom_sf"/>
</dbReference>
<dbReference type="Gene3D" id="1.20.1270.60">
    <property type="entry name" value="Arfaptin homology (AH) domain/BAR domain"/>
    <property type="match status" value="1"/>
</dbReference>
<dbReference type="Pfam" id="PF03114">
    <property type="entry name" value="BAR"/>
    <property type="match status" value="1"/>
</dbReference>
<organism evidence="2 3">
    <name type="scientific">Caenorhabditis auriculariae</name>
    <dbReference type="NCBI Taxonomy" id="2777116"/>
    <lineage>
        <taxon>Eukaryota</taxon>
        <taxon>Metazoa</taxon>
        <taxon>Ecdysozoa</taxon>
        <taxon>Nematoda</taxon>
        <taxon>Chromadorea</taxon>
        <taxon>Rhabditida</taxon>
        <taxon>Rhabditina</taxon>
        <taxon>Rhabditomorpha</taxon>
        <taxon>Rhabditoidea</taxon>
        <taxon>Rhabditidae</taxon>
        <taxon>Peloderinae</taxon>
        <taxon>Caenorhabditis</taxon>
    </lineage>
</organism>
<evidence type="ECO:0000259" key="1">
    <source>
        <dbReference type="SMART" id="SM00721"/>
    </source>
</evidence>
<dbReference type="GO" id="GO:0005737">
    <property type="term" value="C:cytoplasm"/>
    <property type="evidence" value="ECO:0007669"/>
    <property type="project" value="InterPro"/>
</dbReference>
<dbReference type="Proteomes" id="UP000835052">
    <property type="component" value="Unassembled WGS sequence"/>
</dbReference>
<reference evidence="2" key="1">
    <citation type="submission" date="2020-10" db="EMBL/GenBank/DDBJ databases">
        <authorList>
            <person name="Kikuchi T."/>
        </authorList>
    </citation>
    <scope>NUCLEOTIDE SEQUENCE</scope>
    <source>
        <strain evidence="2">NKZ352</strain>
    </source>
</reference>
<dbReference type="OrthoDB" id="5793263at2759"/>
<sequence>MTVDDKLKDEDEPRGPGMFGKLYLKAAQKVGKAEKTKVEPAFQENINRVVKYHIVADKIVDSCEMQIQPDIAALSLRIEHAKDENPWELLAGWMTHLGTFHYTGNDTKTLERYSQAAAKIAIKERQAQTRSRMLIRKMRAYVSIESSKLNEDITKMHQYLEAIDESRHLLKESKTVNEVKKRGEECRRNIIGFNRRANNLQSCIDEMSVIIRLHQLELIRYCNELAYLNRAKNQILVEARLRLGRKK</sequence>
<name>A0A8S1GYF6_9PELO</name>
<dbReference type="AlphaFoldDB" id="A0A8S1GYF6"/>
<dbReference type="EMBL" id="CAJGYM010000007">
    <property type="protein sequence ID" value="CAD6188052.1"/>
    <property type="molecule type" value="Genomic_DNA"/>
</dbReference>
<dbReference type="SMART" id="SM00721">
    <property type="entry name" value="BAR"/>
    <property type="match status" value="1"/>
</dbReference>
<evidence type="ECO:0000313" key="3">
    <source>
        <dbReference type="Proteomes" id="UP000835052"/>
    </source>
</evidence>
<feature type="domain" description="BAR" evidence="1">
    <location>
        <begin position="17"/>
        <end position="238"/>
    </location>
</feature>
<dbReference type="SUPFAM" id="SSF103657">
    <property type="entry name" value="BAR/IMD domain-like"/>
    <property type="match status" value="1"/>
</dbReference>
<proteinExistence type="predicted"/>
<accession>A0A8S1GYF6</accession>
<comment type="caution">
    <text evidence="2">The sequence shown here is derived from an EMBL/GenBank/DDBJ whole genome shotgun (WGS) entry which is preliminary data.</text>
</comment>
<evidence type="ECO:0000313" key="2">
    <source>
        <dbReference type="EMBL" id="CAD6188052.1"/>
    </source>
</evidence>
<keyword evidence="3" id="KW-1185">Reference proteome</keyword>
<protein>
    <recommendedName>
        <fullName evidence="1">BAR domain-containing protein</fullName>
    </recommendedName>
</protein>
<dbReference type="InterPro" id="IPR004148">
    <property type="entry name" value="BAR_dom"/>
</dbReference>